<dbReference type="AlphaFoldDB" id="A0AAV4MY01"/>
<reference evidence="1 2" key="1">
    <citation type="submission" date="2021-06" db="EMBL/GenBank/DDBJ databases">
        <title>Caerostris extrusa draft genome.</title>
        <authorList>
            <person name="Kono N."/>
            <person name="Arakawa K."/>
        </authorList>
    </citation>
    <scope>NUCLEOTIDE SEQUENCE [LARGE SCALE GENOMIC DNA]</scope>
</reference>
<name>A0AAV4MY01_CAEEX</name>
<comment type="caution">
    <text evidence="1">The sequence shown here is derived from an EMBL/GenBank/DDBJ whole genome shotgun (WGS) entry which is preliminary data.</text>
</comment>
<sequence length="85" mass="9854">MILSVTMGWISFIRVFTDTMVRPSLNNFSGTSIKWLLFNNDDIMVWASLNNGYWHNQPMDGHYLILLRANMEWLSFNNGLGTIIV</sequence>
<evidence type="ECO:0008006" key="3">
    <source>
        <dbReference type="Google" id="ProtNLM"/>
    </source>
</evidence>
<organism evidence="1 2">
    <name type="scientific">Caerostris extrusa</name>
    <name type="common">Bark spider</name>
    <name type="synonym">Caerostris bankana</name>
    <dbReference type="NCBI Taxonomy" id="172846"/>
    <lineage>
        <taxon>Eukaryota</taxon>
        <taxon>Metazoa</taxon>
        <taxon>Ecdysozoa</taxon>
        <taxon>Arthropoda</taxon>
        <taxon>Chelicerata</taxon>
        <taxon>Arachnida</taxon>
        <taxon>Araneae</taxon>
        <taxon>Araneomorphae</taxon>
        <taxon>Entelegynae</taxon>
        <taxon>Araneoidea</taxon>
        <taxon>Araneidae</taxon>
        <taxon>Caerostris</taxon>
    </lineage>
</organism>
<protein>
    <recommendedName>
        <fullName evidence="3">Bulb-type lectin domain-containing protein</fullName>
    </recommendedName>
</protein>
<dbReference type="EMBL" id="BPLR01002742">
    <property type="protein sequence ID" value="GIX77341.1"/>
    <property type="molecule type" value="Genomic_DNA"/>
</dbReference>
<evidence type="ECO:0000313" key="1">
    <source>
        <dbReference type="EMBL" id="GIX77341.1"/>
    </source>
</evidence>
<evidence type="ECO:0000313" key="2">
    <source>
        <dbReference type="Proteomes" id="UP001054945"/>
    </source>
</evidence>
<dbReference type="Proteomes" id="UP001054945">
    <property type="component" value="Unassembled WGS sequence"/>
</dbReference>
<keyword evidence="2" id="KW-1185">Reference proteome</keyword>
<proteinExistence type="predicted"/>
<gene>
    <name evidence="1" type="ORF">CEXT_754641</name>
</gene>
<accession>A0AAV4MY01</accession>